<organism evidence="2 3">
    <name type="scientific">Haloplanus rallus</name>
    <dbReference type="NCBI Taxonomy" id="1816183"/>
    <lineage>
        <taxon>Archaea</taxon>
        <taxon>Methanobacteriati</taxon>
        <taxon>Methanobacteriota</taxon>
        <taxon>Stenosarchaea group</taxon>
        <taxon>Halobacteria</taxon>
        <taxon>Halobacteriales</taxon>
        <taxon>Haloferacaceae</taxon>
        <taxon>Haloplanus</taxon>
    </lineage>
</organism>
<evidence type="ECO:0000313" key="2">
    <source>
        <dbReference type="EMBL" id="QGX95925.1"/>
    </source>
</evidence>
<dbReference type="Proteomes" id="UP000428325">
    <property type="component" value="Chromosome"/>
</dbReference>
<keyword evidence="3" id="KW-1185">Reference proteome</keyword>
<dbReference type="KEGG" id="hra:EI982_14590"/>
<evidence type="ECO:0000256" key="1">
    <source>
        <dbReference type="SAM" id="Phobius"/>
    </source>
</evidence>
<name>A0A6B9F5X1_9EURY</name>
<reference evidence="2 3" key="1">
    <citation type="submission" date="2018-12" db="EMBL/GenBank/DDBJ databases">
        <title>Complete genome sequence of Haloplanus rallus MBLA0036.</title>
        <authorList>
            <person name="Nam Y.-d."/>
            <person name="Kang J."/>
            <person name="Chung W.-H."/>
            <person name="Park Y.S."/>
        </authorList>
    </citation>
    <scope>NUCLEOTIDE SEQUENCE [LARGE SCALE GENOMIC DNA]</scope>
    <source>
        <strain evidence="2 3">MBLA0036</strain>
    </source>
</reference>
<keyword evidence="1" id="KW-0472">Membrane</keyword>
<accession>A0A6B9F5X1</accession>
<dbReference type="OrthoDB" id="351244at2157"/>
<sequence length="147" mass="15904">MPSKTARMVMTLGVFAAIGVIMLTPVVTAVNANTGTVSVTDETVTAQTDERVDLRGYDIDPASVTVEAYNDSSGSWEMTTEYTLYDQPGEIQFDVQNSTLIDDGEEVRVTYDYQATGELTALVAGFIPVGVGLFIFVGIARRVETMM</sequence>
<dbReference type="EMBL" id="CP034345">
    <property type="protein sequence ID" value="QGX95925.1"/>
    <property type="molecule type" value="Genomic_DNA"/>
</dbReference>
<protein>
    <submittedName>
        <fullName evidence="2">Uncharacterized protein</fullName>
    </submittedName>
</protein>
<dbReference type="AlphaFoldDB" id="A0A6B9F5X1"/>
<keyword evidence="1" id="KW-0812">Transmembrane</keyword>
<proteinExistence type="predicted"/>
<gene>
    <name evidence="2" type="ORF">EI982_14590</name>
</gene>
<dbReference type="GeneID" id="43370798"/>
<keyword evidence="1" id="KW-1133">Transmembrane helix</keyword>
<dbReference type="RefSeq" id="WP_157690384.1">
    <property type="nucleotide sequence ID" value="NZ_CP034345.1"/>
</dbReference>
<evidence type="ECO:0000313" key="3">
    <source>
        <dbReference type="Proteomes" id="UP000428325"/>
    </source>
</evidence>
<feature type="transmembrane region" description="Helical" evidence="1">
    <location>
        <begin position="119"/>
        <end position="140"/>
    </location>
</feature>